<feature type="transmembrane region" description="Helical" evidence="10">
    <location>
        <begin position="490"/>
        <end position="510"/>
    </location>
</feature>
<dbReference type="InterPro" id="IPR005821">
    <property type="entry name" value="Ion_trans_dom"/>
</dbReference>
<dbReference type="InterPro" id="IPR029260">
    <property type="entry name" value="DSPn"/>
</dbReference>
<dbReference type="PANTHER" id="PTHR23339">
    <property type="entry name" value="TYROSINE SPECIFIC PROTEIN PHOSPHATASE AND DUAL SPECIFICITY PROTEIN PHOSPHATASE"/>
    <property type="match status" value="1"/>
</dbReference>
<dbReference type="Pfam" id="PF00782">
    <property type="entry name" value="DSPc"/>
    <property type="match status" value="1"/>
</dbReference>
<evidence type="ECO:0000256" key="5">
    <source>
        <dbReference type="ARBA" id="ARBA00022989"/>
    </source>
</evidence>
<keyword evidence="5 10" id="KW-1133">Transmembrane helix</keyword>
<gene>
    <name evidence="12" type="ORF">SCF082_LOCUS3277</name>
</gene>
<keyword evidence="6 10" id="KW-0472">Membrane</keyword>
<dbReference type="Gene3D" id="1.25.40.20">
    <property type="entry name" value="Ankyrin repeat-containing domain"/>
    <property type="match status" value="1"/>
</dbReference>
<evidence type="ECO:0000256" key="9">
    <source>
        <dbReference type="SAM" id="MobiDB-lite"/>
    </source>
</evidence>
<keyword evidence="7" id="KW-0131">Cell cycle</keyword>
<comment type="caution">
    <text evidence="12">The sequence shown here is derived from an EMBL/GenBank/DDBJ whole genome shotgun (WGS) entry which is preliminary data.</text>
</comment>
<dbReference type="InterPro" id="IPR029021">
    <property type="entry name" value="Prot-tyrosine_phosphatase-like"/>
</dbReference>
<dbReference type="InterPro" id="IPR000340">
    <property type="entry name" value="Dual-sp_phosphatase_cat-dom"/>
</dbReference>
<evidence type="ECO:0000256" key="8">
    <source>
        <dbReference type="PROSITE-ProRule" id="PRU00023"/>
    </source>
</evidence>
<dbReference type="SMART" id="SM00248">
    <property type="entry name" value="ANK"/>
    <property type="match status" value="4"/>
</dbReference>
<dbReference type="PROSITE" id="PS00383">
    <property type="entry name" value="TYR_PHOSPHATASE_1"/>
    <property type="match status" value="1"/>
</dbReference>
<feature type="repeat" description="ANK" evidence="8">
    <location>
        <begin position="163"/>
        <end position="191"/>
    </location>
</feature>
<proteinExistence type="inferred from homology"/>
<feature type="transmembrane region" description="Helical" evidence="10">
    <location>
        <begin position="677"/>
        <end position="698"/>
    </location>
</feature>
<accession>A0ABP0HRR8</accession>
<dbReference type="Pfam" id="PF12796">
    <property type="entry name" value="Ank_2"/>
    <property type="match status" value="1"/>
</dbReference>
<dbReference type="SUPFAM" id="SSF52799">
    <property type="entry name" value="(Phosphotyrosine protein) phosphatases II"/>
    <property type="match status" value="2"/>
</dbReference>
<keyword evidence="3 12" id="KW-0132">Cell division</keyword>
<dbReference type="Pfam" id="PF00520">
    <property type="entry name" value="Ion_trans"/>
    <property type="match status" value="1"/>
</dbReference>
<evidence type="ECO:0000256" key="4">
    <source>
        <dbReference type="ARBA" id="ARBA00022692"/>
    </source>
</evidence>
<dbReference type="PROSITE" id="PS50056">
    <property type="entry name" value="TYR_PHOSPHATASE_2"/>
    <property type="match status" value="1"/>
</dbReference>
<dbReference type="PROSITE" id="PS50297">
    <property type="entry name" value="ANK_REP_REGION"/>
    <property type="match status" value="1"/>
</dbReference>
<reference evidence="12 13" key="1">
    <citation type="submission" date="2024-02" db="EMBL/GenBank/DDBJ databases">
        <authorList>
            <person name="Chen Y."/>
            <person name="Shah S."/>
            <person name="Dougan E. K."/>
            <person name="Thang M."/>
            <person name="Chan C."/>
        </authorList>
    </citation>
    <scope>NUCLEOTIDE SEQUENCE [LARGE SCALE GENOMIC DNA]</scope>
</reference>
<dbReference type="InterPro" id="IPR016130">
    <property type="entry name" value="Tyr_Pase_AS"/>
</dbReference>
<evidence type="ECO:0000256" key="10">
    <source>
        <dbReference type="SAM" id="Phobius"/>
    </source>
</evidence>
<keyword evidence="13" id="KW-1185">Reference proteome</keyword>
<dbReference type="InterPro" id="IPR000387">
    <property type="entry name" value="Tyr_Pase_dom"/>
</dbReference>
<dbReference type="InterPro" id="IPR002110">
    <property type="entry name" value="Ankyrin_rpt"/>
</dbReference>
<evidence type="ECO:0000313" key="12">
    <source>
        <dbReference type="EMBL" id="CAK8992924.1"/>
    </source>
</evidence>
<dbReference type="Proteomes" id="UP001642464">
    <property type="component" value="Unassembled WGS sequence"/>
</dbReference>
<dbReference type="Gene3D" id="3.90.190.10">
    <property type="entry name" value="Protein tyrosine phosphatase superfamily"/>
    <property type="match status" value="2"/>
</dbReference>
<evidence type="ECO:0000259" key="11">
    <source>
        <dbReference type="PROSITE" id="PS50056"/>
    </source>
</evidence>
<protein>
    <submittedName>
        <fullName evidence="12">Dual specificity protein phosphatase CDC14A (CDC14 cell division cycle 14 homolog A)</fullName>
    </submittedName>
</protein>
<keyword evidence="4 10" id="KW-0812">Transmembrane</keyword>
<dbReference type="Pfam" id="PF14671">
    <property type="entry name" value="DSPn"/>
    <property type="match status" value="1"/>
</dbReference>
<evidence type="ECO:0000256" key="3">
    <source>
        <dbReference type="ARBA" id="ARBA00022618"/>
    </source>
</evidence>
<feature type="transmembrane region" description="Helical" evidence="10">
    <location>
        <begin position="734"/>
        <end position="755"/>
    </location>
</feature>
<dbReference type="EMBL" id="CAXAMM010001669">
    <property type="protein sequence ID" value="CAK8992924.1"/>
    <property type="molecule type" value="Genomic_DNA"/>
</dbReference>
<dbReference type="InterPro" id="IPR036770">
    <property type="entry name" value="Ankyrin_rpt-contain_sf"/>
</dbReference>
<comment type="subcellular location">
    <subcellularLocation>
        <location evidence="1">Membrane</location>
        <topology evidence="1">Multi-pass membrane protein</topology>
    </subcellularLocation>
</comment>
<evidence type="ECO:0000256" key="2">
    <source>
        <dbReference type="ARBA" id="ARBA00007315"/>
    </source>
</evidence>
<evidence type="ECO:0000256" key="1">
    <source>
        <dbReference type="ARBA" id="ARBA00004141"/>
    </source>
</evidence>
<organism evidence="12 13">
    <name type="scientific">Durusdinium trenchii</name>
    <dbReference type="NCBI Taxonomy" id="1381693"/>
    <lineage>
        <taxon>Eukaryota</taxon>
        <taxon>Sar</taxon>
        <taxon>Alveolata</taxon>
        <taxon>Dinophyceae</taxon>
        <taxon>Suessiales</taxon>
        <taxon>Symbiodiniaceae</taxon>
        <taxon>Durusdinium</taxon>
    </lineage>
</organism>
<feature type="transmembrane region" description="Helical" evidence="10">
    <location>
        <begin position="793"/>
        <end position="815"/>
    </location>
</feature>
<feature type="domain" description="Tyrosine specific protein phosphatases" evidence="11">
    <location>
        <begin position="1069"/>
        <end position="1138"/>
    </location>
</feature>
<dbReference type="SUPFAM" id="SSF48403">
    <property type="entry name" value="Ankyrin repeat"/>
    <property type="match status" value="1"/>
</dbReference>
<feature type="region of interest" description="Disordered" evidence="9">
    <location>
        <begin position="1233"/>
        <end position="1259"/>
    </location>
</feature>
<keyword evidence="8" id="KW-0040">ANK repeat</keyword>
<evidence type="ECO:0000313" key="13">
    <source>
        <dbReference type="Proteomes" id="UP001642464"/>
    </source>
</evidence>
<dbReference type="GO" id="GO:0051301">
    <property type="term" value="P:cell division"/>
    <property type="evidence" value="ECO:0007669"/>
    <property type="project" value="UniProtKB-KW"/>
</dbReference>
<comment type="similarity">
    <text evidence="2">Belongs to the protein-tyrosine phosphatase family. Non-receptor class CDC14 subfamily.</text>
</comment>
<evidence type="ECO:0000256" key="6">
    <source>
        <dbReference type="ARBA" id="ARBA00023136"/>
    </source>
</evidence>
<evidence type="ECO:0000256" key="7">
    <source>
        <dbReference type="ARBA" id="ARBA00023306"/>
    </source>
</evidence>
<dbReference type="InterPro" id="IPR050561">
    <property type="entry name" value="PTP"/>
</dbReference>
<name>A0ABP0HRR8_9DINO</name>
<dbReference type="PROSITE" id="PS50088">
    <property type="entry name" value="ANK_REPEAT"/>
    <property type="match status" value="1"/>
</dbReference>
<feature type="region of interest" description="Disordered" evidence="9">
    <location>
        <begin position="1389"/>
        <end position="1412"/>
    </location>
</feature>
<sequence>MAMQPISWLREGNVHLLWAPAYACPQQNVVAYATDDKQEFSYNSFNPGRDFGPLDLCATVTYCRWVDALIQTHTQNALVHITTERPECWSNTITLCGAYLVLAKAWKSLEENFDLKRWLAKPAVRLHGAALDGSKELVESCLDHPDANINAKYAIDQLCTGEAIHLAASRGHVELVRLLIAERADLHSKVQRENENNYNVLQAAIFRGGSGGSRAMIQMLCAKNADISSTNMNGDTCLHLAFSTGNEETIRAVEQEMKKREREGLLEVSPLDYVRPESPLELGIMSGSMNRESLARMAPCTMASLKLFIHRAPECIPSFLRRFGTDEDLADTLWPETGECEAKLCSDDLQKMLRDCPGAGRAILESSTVLPQDRSEGNHKLPPRVSFAPRCWTSRMLGLSPFCFRFMCFYEPEAEWKDVQEWHRQLTNNDDKTDPDLMKEVKIQVCRVPNIITPGFFSAVLDARVGSEPALFLFECVPIRAAISFTFWKGAVWIDMLQFLLSVWGLALLVSETWKAQEASVCPEAAENRLNASVEVQDHWNETIAPVINNTLQKVCEKELAKVFKSSFNITHDSDEQHERGVVADWVIAKGFVDFLLELAQFGGALAIREIRCYCRFGNVWDIIRSVLPILLLAFYDSRELQILVVLVYWVRLLEGATSCEKIGHALLPLAKLATGLLPAISFTVLGFCALTHALYAVQASPQHLWPKTFWSSSQRLITQDLGEGPPADSLEHILLFLGVLFFSIFMMNVFIGVINDQYSAEKTKAPLAFQSLRAKSCLTHLLRMSVIRCDILTARAGAALASLCVLTAVWLQLAALHFNLQLPGCWQFFAFLFLQLLTFWGSFQCRGNQYPWSTFTRQEKLRRAVLTSQSLPFIRSVSVPHETSTRERANTETNTILLGRLGQGGFSAAAAYQPFAHVQLPHFVDCRGDASSVFEDLEPDFQLSVLDVLQGLQHVRDLGWLDYRTYPVEVHASMLQPEHGDMTWLLQGKAIAMASPWVLPVDGEKLPVCTPEALVPYFMQNKVAIIIQCNHPQAEEKGDRQQLLSYNPKLFECAGIRHVWLPFEDGGCPSVDIIQRFLSTCEANGCAFAVHCRSGLGRTATLIGAFAIRHFGFSARSFIGWSRVARPGTVHGSQQQYLVNLEPYLRMGAPKALSALSPSEQLRLLPRRELRFWALDLGIERQQTEGKPEDEIIPMILQARGHVVAEHASQAFRPPDPATVHRSSTGPSVAAVTLPVPVAPGPELLDPSPRAPDSELPGEENAWAELQKYLRMLCKEESNGWLEVAQLVEKLRQLPSGAGPPPDTSPAAQLSSADQAELARAAEVSKHKDEELQRVLQQFHAVQSDCSQLRLDIAKGQGDAEAEASAMLMKAQLVGQLGEAQAHARRLREQRDAEQQALQSAKQRLNEPWESAKHSLDRLRLRLQAT</sequence>